<reference evidence="4" key="1">
    <citation type="submission" date="2022-07" db="EMBL/GenBank/DDBJ databases">
        <title>Phylogenomic reconstructions and comparative analyses of Kickxellomycotina fungi.</title>
        <authorList>
            <person name="Reynolds N.K."/>
            <person name="Stajich J.E."/>
            <person name="Barry K."/>
            <person name="Grigoriev I.V."/>
            <person name="Crous P."/>
            <person name="Smith M.E."/>
        </authorList>
    </citation>
    <scope>NUCLEOTIDE SEQUENCE</scope>
    <source>
        <strain evidence="4">RSA 1196</strain>
    </source>
</reference>
<dbReference type="InterPro" id="IPR001972">
    <property type="entry name" value="Stomatin_HflK_fam"/>
</dbReference>
<comment type="similarity">
    <text evidence="1">Belongs to the band 7/mec-2 family.</text>
</comment>
<dbReference type="PANTHER" id="PTHR10264:SF19">
    <property type="entry name" value="AT06885P-RELATED"/>
    <property type="match status" value="1"/>
</dbReference>
<comment type="caution">
    <text evidence="4">The sequence shown here is derived from an EMBL/GenBank/DDBJ whole genome shotgun (WGS) entry which is preliminary data.</text>
</comment>
<keyword evidence="5" id="KW-1185">Reference proteome</keyword>
<accession>A0A9W8AHI3</accession>
<dbReference type="SUPFAM" id="SSF117892">
    <property type="entry name" value="Band 7/SPFH domain"/>
    <property type="match status" value="1"/>
</dbReference>
<sequence>MVGLVSRFGRFYKAVDPGLIKVNPLSESLSILDVRLQIQPISHINIVTQDNVNVTIDAVLYWHITNPLLATFGVVDVKAALIERAQTTLRAVLGSRQLQDIIENREEIASGVRDIIDIPSDAWGVDVESVLIKNLTFSPEVEESLSIAATQKRIGDAKIIAARAEVEAAKLLHQAAAYLDTPAAMQIKYLETMQQMAKGPNNKLLLFPSISPSWPYAGCERTNPISGSPQSNPSDVPVPNIGSTGQGHPTTGPQQLSDTIHQAVLAHELGES</sequence>
<dbReference type="Gene3D" id="6.10.250.2090">
    <property type="match status" value="1"/>
</dbReference>
<dbReference type="Gene3D" id="3.30.479.30">
    <property type="entry name" value="Band 7 domain"/>
    <property type="match status" value="1"/>
</dbReference>
<dbReference type="GO" id="GO:0098552">
    <property type="term" value="C:side of membrane"/>
    <property type="evidence" value="ECO:0007669"/>
    <property type="project" value="UniProtKB-ARBA"/>
</dbReference>
<dbReference type="Proteomes" id="UP001150925">
    <property type="component" value="Unassembled WGS sequence"/>
</dbReference>
<dbReference type="InterPro" id="IPR036013">
    <property type="entry name" value="Band_7/SPFH_dom_sf"/>
</dbReference>
<feature type="domain" description="Band 7" evidence="3">
    <location>
        <begin position="1"/>
        <end position="149"/>
    </location>
</feature>
<dbReference type="InterPro" id="IPR001107">
    <property type="entry name" value="Band_7"/>
</dbReference>
<protein>
    <recommendedName>
        <fullName evidence="3">Band 7 domain-containing protein</fullName>
    </recommendedName>
</protein>
<dbReference type="OrthoDB" id="2105077at2759"/>
<evidence type="ECO:0000256" key="1">
    <source>
        <dbReference type="ARBA" id="ARBA00008164"/>
    </source>
</evidence>
<dbReference type="EMBL" id="JANBPY010003743">
    <property type="protein sequence ID" value="KAJ1950396.1"/>
    <property type="molecule type" value="Genomic_DNA"/>
</dbReference>
<evidence type="ECO:0000259" key="3">
    <source>
        <dbReference type="SMART" id="SM00244"/>
    </source>
</evidence>
<dbReference type="InterPro" id="IPR043202">
    <property type="entry name" value="Band-7_stomatin-like"/>
</dbReference>
<organism evidence="4 5">
    <name type="scientific">Dispira parvispora</name>
    <dbReference type="NCBI Taxonomy" id="1520584"/>
    <lineage>
        <taxon>Eukaryota</taxon>
        <taxon>Fungi</taxon>
        <taxon>Fungi incertae sedis</taxon>
        <taxon>Zoopagomycota</taxon>
        <taxon>Kickxellomycotina</taxon>
        <taxon>Dimargaritomycetes</taxon>
        <taxon>Dimargaritales</taxon>
        <taxon>Dimargaritaceae</taxon>
        <taxon>Dispira</taxon>
    </lineage>
</organism>
<evidence type="ECO:0000256" key="2">
    <source>
        <dbReference type="SAM" id="MobiDB-lite"/>
    </source>
</evidence>
<feature type="compositionally biased region" description="Polar residues" evidence="2">
    <location>
        <begin position="241"/>
        <end position="257"/>
    </location>
</feature>
<feature type="compositionally biased region" description="Polar residues" evidence="2">
    <location>
        <begin position="223"/>
        <end position="234"/>
    </location>
</feature>
<dbReference type="GO" id="GO:0005886">
    <property type="term" value="C:plasma membrane"/>
    <property type="evidence" value="ECO:0007669"/>
    <property type="project" value="InterPro"/>
</dbReference>
<dbReference type="SMART" id="SM00244">
    <property type="entry name" value="PHB"/>
    <property type="match status" value="1"/>
</dbReference>
<gene>
    <name evidence="4" type="ORF">IWQ62_006574</name>
</gene>
<evidence type="ECO:0000313" key="5">
    <source>
        <dbReference type="Proteomes" id="UP001150925"/>
    </source>
</evidence>
<proteinExistence type="inferred from homology"/>
<dbReference type="AlphaFoldDB" id="A0A9W8AHI3"/>
<dbReference type="Pfam" id="PF01145">
    <property type="entry name" value="Band_7"/>
    <property type="match status" value="1"/>
</dbReference>
<dbReference type="PRINTS" id="PR00721">
    <property type="entry name" value="STOMATIN"/>
</dbReference>
<dbReference type="FunFam" id="3.30.479.30:FF:000004">
    <property type="entry name" value="Putative membrane protease family, stomatin"/>
    <property type="match status" value="1"/>
</dbReference>
<name>A0A9W8AHI3_9FUNG</name>
<feature type="region of interest" description="Disordered" evidence="2">
    <location>
        <begin position="221"/>
        <end position="257"/>
    </location>
</feature>
<dbReference type="PANTHER" id="PTHR10264">
    <property type="entry name" value="BAND 7 PROTEIN-RELATED"/>
    <property type="match status" value="1"/>
</dbReference>
<evidence type="ECO:0000313" key="4">
    <source>
        <dbReference type="EMBL" id="KAJ1950396.1"/>
    </source>
</evidence>